<name>A0ABY4AI77_9BURK</name>
<evidence type="ECO:0000313" key="3">
    <source>
        <dbReference type="Proteomes" id="UP000831607"/>
    </source>
</evidence>
<reference evidence="2 3" key="1">
    <citation type="submission" date="2020-11" db="EMBL/GenBank/DDBJ databases">
        <title>Algicoccus daihaiensis sp.nov., isolated from Daihai Lake in Inner Mongolia.</title>
        <authorList>
            <person name="Kai J."/>
        </authorList>
    </citation>
    <scope>NUCLEOTIDE SEQUENCE [LARGE SCALE GENOMIC DNA]</scope>
    <source>
        <strain evidence="3">f23</strain>
    </source>
</reference>
<dbReference type="Proteomes" id="UP000831607">
    <property type="component" value="Chromosome"/>
</dbReference>
<protein>
    <submittedName>
        <fullName evidence="2">KTSC domain-containing protein</fullName>
    </submittedName>
</protein>
<dbReference type="Pfam" id="PF13619">
    <property type="entry name" value="KTSC"/>
    <property type="match status" value="1"/>
</dbReference>
<proteinExistence type="predicted"/>
<keyword evidence="3" id="KW-1185">Reference proteome</keyword>
<gene>
    <name evidence="2" type="ORF">DHf2319_11210</name>
</gene>
<dbReference type="InterPro" id="IPR025309">
    <property type="entry name" value="KTSC_dom"/>
</dbReference>
<dbReference type="EMBL" id="CP063982">
    <property type="protein sequence ID" value="UOD49993.1"/>
    <property type="molecule type" value="Genomic_DNA"/>
</dbReference>
<sequence length="88" mass="10312">MDKKHFPSGRIREITYAAKERHLQITWDNKTITAYRPVPREIFDRLCKASNPATYFEDRIAEEYPQVTPVKSRDQATAIKNLKDLFGN</sequence>
<accession>A0ABY4AI77</accession>
<feature type="domain" description="KTSC" evidence="1">
    <location>
        <begin position="8"/>
        <end position="64"/>
    </location>
</feature>
<dbReference type="RefSeq" id="WP_243478387.1">
    <property type="nucleotide sequence ID" value="NZ_CP063982.1"/>
</dbReference>
<organism evidence="2 3">
    <name type="scientific">Orrella daihaiensis</name>
    <dbReference type="NCBI Taxonomy" id="2782176"/>
    <lineage>
        <taxon>Bacteria</taxon>
        <taxon>Pseudomonadati</taxon>
        <taxon>Pseudomonadota</taxon>
        <taxon>Betaproteobacteria</taxon>
        <taxon>Burkholderiales</taxon>
        <taxon>Alcaligenaceae</taxon>
        <taxon>Orrella</taxon>
    </lineage>
</organism>
<evidence type="ECO:0000259" key="1">
    <source>
        <dbReference type="Pfam" id="PF13619"/>
    </source>
</evidence>
<evidence type="ECO:0000313" key="2">
    <source>
        <dbReference type="EMBL" id="UOD49993.1"/>
    </source>
</evidence>